<evidence type="ECO:0000256" key="4">
    <source>
        <dbReference type="ARBA" id="ARBA00022568"/>
    </source>
</evidence>
<organism evidence="16 17">
    <name type="scientific">Aquarana catesbeiana</name>
    <name type="common">American bullfrog</name>
    <name type="synonym">Rana catesbeiana</name>
    <dbReference type="NCBI Taxonomy" id="8400"/>
    <lineage>
        <taxon>Eukaryota</taxon>
        <taxon>Metazoa</taxon>
        <taxon>Chordata</taxon>
        <taxon>Craniata</taxon>
        <taxon>Vertebrata</taxon>
        <taxon>Euteleostomi</taxon>
        <taxon>Amphibia</taxon>
        <taxon>Batrachia</taxon>
        <taxon>Anura</taxon>
        <taxon>Neobatrachia</taxon>
        <taxon>Ranoidea</taxon>
        <taxon>Ranidae</taxon>
        <taxon>Aquarana</taxon>
    </lineage>
</organism>
<evidence type="ECO:0000256" key="13">
    <source>
        <dbReference type="SAM" id="MobiDB-lite"/>
    </source>
</evidence>
<protein>
    <recommendedName>
        <fullName evidence="15">Ion transport domain-containing protein</fullName>
    </recommendedName>
</protein>
<evidence type="ECO:0000256" key="8">
    <source>
        <dbReference type="ARBA" id="ARBA00022882"/>
    </source>
</evidence>
<dbReference type="InterPro" id="IPR027359">
    <property type="entry name" value="Volt_channel_dom_sf"/>
</dbReference>
<evidence type="ECO:0000256" key="5">
    <source>
        <dbReference type="ARBA" id="ARBA00022673"/>
    </source>
</evidence>
<dbReference type="GO" id="GO:0007268">
    <property type="term" value="P:chemical synaptic transmission"/>
    <property type="evidence" value="ECO:0007669"/>
    <property type="project" value="TreeGrafter"/>
</dbReference>
<dbReference type="InterPro" id="IPR050599">
    <property type="entry name" value="VDCC_alpha-1_subunit"/>
</dbReference>
<feature type="region of interest" description="Disordered" evidence="13">
    <location>
        <begin position="1"/>
        <end position="25"/>
    </location>
</feature>
<dbReference type="GO" id="GO:0045202">
    <property type="term" value="C:synapse"/>
    <property type="evidence" value="ECO:0007669"/>
    <property type="project" value="GOC"/>
</dbReference>
<keyword evidence="8" id="KW-0851">Voltage-gated channel</keyword>
<evidence type="ECO:0000256" key="11">
    <source>
        <dbReference type="ARBA" id="ARBA00023136"/>
    </source>
</evidence>
<evidence type="ECO:0000313" key="16">
    <source>
        <dbReference type="EMBL" id="PIO34038.1"/>
    </source>
</evidence>
<dbReference type="InterPro" id="IPR005821">
    <property type="entry name" value="Ion_trans_dom"/>
</dbReference>
<dbReference type="EMBL" id="KV927846">
    <property type="protein sequence ID" value="PIO34038.1"/>
    <property type="molecule type" value="Genomic_DNA"/>
</dbReference>
<dbReference type="FunFam" id="1.20.120.350:FF:000013">
    <property type="entry name" value="Voltage-dependent N-type calcium channel subunit alpha"/>
    <property type="match status" value="1"/>
</dbReference>
<dbReference type="Pfam" id="PF00520">
    <property type="entry name" value="Ion_trans"/>
    <property type="match status" value="2"/>
</dbReference>
<keyword evidence="17" id="KW-1185">Reference proteome</keyword>
<feature type="transmembrane region" description="Helical" evidence="14">
    <location>
        <begin position="192"/>
        <end position="212"/>
    </location>
</feature>
<sequence>MRSQEESPNPTSCSLADVSSSTERITESTVITLPDAGMASDCTVVQSEDSSRSLLTEGRDGEASLVCQEQEKDEEEVDDGEEQAMKRKGKILESPKAIVPYSSMLIFSSTNPVRKVCHYIVNLRYFEMSILLVIAASSIALAAEDPVLTNSDHNKVLRYFDYVFTGVFTFEMVIKMIDQGLILHESSYFRDLWNILDFVVVVGALIAFALATNKGRDIKTIKSLRVLRVLRPLKTIKRLPKLKPLRAVILAELFTGDRTGEASLYISFLKPPQSGLQQRALQRRQPTMAGKLMGSDVTHRVTVELPMSAASPEAAADSSAWDRTEAASKKRACIDFAISAKPLTRYMPQNRHTFQYRVWHFVVSPSFEYTIMAMIALNTVVLMMKYYQAPYTYELALKYLNIAFTMLFSLECILKIIAFGFLNYFRDTWNIFDFITVIGSITEIILTDSKLVNTSSFNMSFLKLFRAARLIKLLRQGYTIRILLWTFVQSFKQLHVVFKYDYDHSLT</sequence>
<feature type="transmembrane region" description="Helical" evidence="14">
    <location>
        <begin position="125"/>
        <end position="143"/>
    </location>
</feature>
<evidence type="ECO:0000256" key="7">
    <source>
        <dbReference type="ARBA" id="ARBA00022837"/>
    </source>
</evidence>
<evidence type="ECO:0000256" key="12">
    <source>
        <dbReference type="ARBA" id="ARBA00023303"/>
    </source>
</evidence>
<dbReference type="PANTHER" id="PTHR45628:SF5">
    <property type="entry name" value="VOLTAGE-DEPENDENT R-TYPE CALCIUM CHANNEL SUBUNIT ALPHA-1E"/>
    <property type="match status" value="1"/>
</dbReference>
<evidence type="ECO:0000256" key="1">
    <source>
        <dbReference type="ARBA" id="ARBA00004141"/>
    </source>
</evidence>
<evidence type="ECO:0000256" key="10">
    <source>
        <dbReference type="ARBA" id="ARBA00023065"/>
    </source>
</evidence>
<dbReference type="SUPFAM" id="SSF81324">
    <property type="entry name" value="Voltage-gated potassium channels"/>
    <property type="match status" value="2"/>
</dbReference>
<keyword evidence="12" id="KW-0407">Ion channel</keyword>
<feature type="transmembrane region" description="Helical" evidence="14">
    <location>
        <begin position="367"/>
        <end position="387"/>
    </location>
</feature>
<keyword evidence="3" id="KW-0597">Phosphoprotein</keyword>
<keyword evidence="2" id="KW-0813">Transport</keyword>
<dbReference type="GO" id="GO:0008331">
    <property type="term" value="F:high voltage-gated calcium channel activity"/>
    <property type="evidence" value="ECO:0007669"/>
    <property type="project" value="TreeGrafter"/>
</dbReference>
<evidence type="ECO:0000256" key="9">
    <source>
        <dbReference type="ARBA" id="ARBA00022989"/>
    </source>
</evidence>
<keyword evidence="6 14" id="KW-0812">Transmembrane</keyword>
<evidence type="ECO:0000256" key="14">
    <source>
        <dbReference type="SAM" id="Phobius"/>
    </source>
</evidence>
<evidence type="ECO:0000256" key="3">
    <source>
        <dbReference type="ARBA" id="ARBA00022553"/>
    </source>
</evidence>
<dbReference type="AlphaFoldDB" id="A0A2G9S1J3"/>
<evidence type="ECO:0000256" key="2">
    <source>
        <dbReference type="ARBA" id="ARBA00022448"/>
    </source>
</evidence>
<dbReference type="GO" id="GO:0098703">
    <property type="term" value="P:calcium ion import across plasma membrane"/>
    <property type="evidence" value="ECO:0007669"/>
    <property type="project" value="TreeGrafter"/>
</dbReference>
<reference evidence="17" key="1">
    <citation type="journal article" date="2017" name="Nat. Commun.">
        <title>The North American bullfrog draft genome provides insight into hormonal regulation of long noncoding RNA.</title>
        <authorList>
            <person name="Hammond S.A."/>
            <person name="Warren R.L."/>
            <person name="Vandervalk B.P."/>
            <person name="Kucuk E."/>
            <person name="Khan H."/>
            <person name="Gibb E.A."/>
            <person name="Pandoh P."/>
            <person name="Kirk H."/>
            <person name="Zhao Y."/>
            <person name="Jones M."/>
            <person name="Mungall A.J."/>
            <person name="Coope R."/>
            <person name="Pleasance S."/>
            <person name="Moore R.A."/>
            <person name="Holt R.A."/>
            <person name="Round J.M."/>
            <person name="Ohora S."/>
            <person name="Walle B.V."/>
            <person name="Veldhoen N."/>
            <person name="Helbing C.C."/>
            <person name="Birol I."/>
        </authorList>
    </citation>
    <scope>NUCLEOTIDE SEQUENCE [LARGE SCALE GENOMIC DNA]</scope>
</reference>
<dbReference type="Proteomes" id="UP000228934">
    <property type="component" value="Unassembled WGS sequence"/>
</dbReference>
<keyword evidence="7" id="KW-0106">Calcium</keyword>
<gene>
    <name evidence="16" type="ORF">AB205_0144050</name>
</gene>
<feature type="transmembrane region" description="Helical" evidence="14">
    <location>
        <begin position="399"/>
        <end position="422"/>
    </location>
</feature>
<keyword evidence="9 14" id="KW-1133">Transmembrane helix</keyword>
<keyword evidence="11 14" id="KW-0472">Membrane</keyword>
<feature type="domain" description="Ion transport" evidence="15">
    <location>
        <begin position="365"/>
        <end position="496"/>
    </location>
</feature>
<keyword evidence="5" id="KW-0107">Calcium channel</keyword>
<accession>A0A2G9S1J3</accession>
<dbReference type="PANTHER" id="PTHR45628">
    <property type="entry name" value="VOLTAGE-DEPENDENT CALCIUM CHANNEL TYPE A SUBUNIT ALPHA-1"/>
    <property type="match status" value="1"/>
</dbReference>
<dbReference type="GO" id="GO:0043025">
    <property type="term" value="C:neuronal cell body"/>
    <property type="evidence" value="ECO:0007669"/>
    <property type="project" value="TreeGrafter"/>
</dbReference>
<dbReference type="FunFam" id="1.20.120.350:FF:000011">
    <property type="entry name" value="Voltage-dependent N-type calcium channel subunit alpha"/>
    <property type="match status" value="1"/>
</dbReference>
<feature type="domain" description="Ion transport" evidence="15">
    <location>
        <begin position="124"/>
        <end position="245"/>
    </location>
</feature>
<name>A0A2G9S1J3_AQUCT</name>
<evidence type="ECO:0000259" key="15">
    <source>
        <dbReference type="Pfam" id="PF00520"/>
    </source>
</evidence>
<proteinExistence type="predicted"/>
<evidence type="ECO:0000313" key="17">
    <source>
        <dbReference type="Proteomes" id="UP000228934"/>
    </source>
</evidence>
<keyword evidence="10" id="KW-0406">Ion transport</keyword>
<comment type="subcellular location">
    <subcellularLocation>
        <location evidence="1">Membrane</location>
        <topology evidence="1">Multi-pass membrane protein</topology>
    </subcellularLocation>
</comment>
<keyword evidence="4" id="KW-0109">Calcium transport</keyword>
<dbReference type="OrthoDB" id="431720at2759"/>
<evidence type="ECO:0000256" key="6">
    <source>
        <dbReference type="ARBA" id="ARBA00022692"/>
    </source>
</evidence>
<dbReference type="GO" id="GO:0005891">
    <property type="term" value="C:voltage-gated calcium channel complex"/>
    <property type="evidence" value="ECO:0007669"/>
    <property type="project" value="TreeGrafter"/>
</dbReference>
<dbReference type="Gene3D" id="1.20.120.350">
    <property type="entry name" value="Voltage-gated potassium channels. Chain C"/>
    <property type="match status" value="2"/>
</dbReference>